<dbReference type="EC" id="2.7.6.2" evidence="5"/>
<evidence type="ECO:0000313" key="7">
    <source>
        <dbReference type="EMBL" id="EEJ72315.1"/>
    </source>
</evidence>
<protein>
    <recommendedName>
        <fullName evidence="5">Thiamine diphosphokinase</fullName>
        <ecNumber evidence="5">2.7.6.2</ecNumber>
    </recommendedName>
</protein>
<dbReference type="GO" id="GO:0006772">
    <property type="term" value="P:thiamine metabolic process"/>
    <property type="evidence" value="ECO:0007669"/>
    <property type="project" value="UniProtKB-UniRule"/>
</dbReference>
<dbReference type="NCBIfam" id="TIGR01378">
    <property type="entry name" value="thi_PPkinase"/>
    <property type="match status" value="1"/>
</dbReference>
<dbReference type="HOGENOM" id="CLU_044237_1_0_9"/>
<keyword evidence="4" id="KW-0067">ATP-binding</keyword>
<proteinExistence type="predicted"/>
<dbReference type="PATRIC" id="fig|525365.8.peg.516"/>
<dbReference type="AlphaFoldDB" id="C2EME1"/>
<evidence type="ECO:0000256" key="2">
    <source>
        <dbReference type="ARBA" id="ARBA00022741"/>
    </source>
</evidence>
<dbReference type="SMART" id="SM00983">
    <property type="entry name" value="TPK_B1_binding"/>
    <property type="match status" value="1"/>
</dbReference>
<evidence type="ECO:0000256" key="1">
    <source>
        <dbReference type="ARBA" id="ARBA00022679"/>
    </source>
</evidence>
<keyword evidence="1 7" id="KW-0808">Transferase</keyword>
<dbReference type="STRING" id="525365.HMPREF0548_0837"/>
<comment type="caution">
    <text evidence="7">The sequence shown here is derived from an EMBL/GenBank/DDBJ whole genome shotgun (WGS) entry which is preliminary data.</text>
</comment>
<dbReference type="EMBL" id="ACGU01000042">
    <property type="protein sequence ID" value="EEJ72315.1"/>
    <property type="molecule type" value="Genomic_DNA"/>
</dbReference>
<dbReference type="OrthoDB" id="9804377at2"/>
<dbReference type="InterPro" id="IPR053149">
    <property type="entry name" value="TPK"/>
</dbReference>
<gene>
    <name evidence="7" type="primary">thiN</name>
    <name evidence="7" type="ORF">HMPREF0548_0837</name>
</gene>
<keyword evidence="3 7" id="KW-0418">Kinase</keyword>
<evidence type="ECO:0000256" key="3">
    <source>
        <dbReference type="ARBA" id="ARBA00022777"/>
    </source>
</evidence>
<dbReference type="SUPFAM" id="SSF63999">
    <property type="entry name" value="Thiamin pyrophosphokinase, catalytic domain"/>
    <property type="match status" value="1"/>
</dbReference>
<dbReference type="CDD" id="cd07995">
    <property type="entry name" value="TPK"/>
    <property type="match status" value="1"/>
</dbReference>
<reference evidence="7 8" key="1">
    <citation type="submission" date="2009-01" db="EMBL/GenBank/DDBJ databases">
        <authorList>
            <person name="Qin X."/>
            <person name="Bachman B."/>
            <person name="Battles P."/>
            <person name="Bell A."/>
            <person name="Bess C."/>
            <person name="Bickham C."/>
            <person name="Chaboub L."/>
            <person name="Chen D."/>
            <person name="Coyle M."/>
            <person name="Deiros D.R."/>
            <person name="Dinh H."/>
            <person name="Forbes L."/>
            <person name="Fowler G."/>
            <person name="Francisco L."/>
            <person name="Fu Q."/>
            <person name="Gubbala S."/>
            <person name="Hale W."/>
            <person name="Han Y."/>
            <person name="Hemphill L."/>
            <person name="Highlander S.K."/>
            <person name="Hirani K."/>
            <person name="Hogues M."/>
            <person name="Jackson L."/>
            <person name="Jakkamsetti A."/>
            <person name="Javaid M."/>
            <person name="Jiang H."/>
            <person name="Korchina V."/>
            <person name="Kovar C."/>
            <person name="Lara F."/>
            <person name="Lee S."/>
            <person name="Mata R."/>
            <person name="Mathew T."/>
            <person name="Moen C."/>
            <person name="Morales K."/>
            <person name="Munidasa M."/>
            <person name="Nazareth L."/>
            <person name="Ngo R."/>
            <person name="Nguyen L."/>
            <person name="Okwuonu G."/>
            <person name="Ongeri F."/>
            <person name="Patil S."/>
            <person name="Petrosino J."/>
            <person name="Pham C."/>
            <person name="Pham P."/>
            <person name="Pu L.-L."/>
            <person name="Puazo M."/>
            <person name="Raj R."/>
            <person name="Reid J."/>
            <person name="Rouhana J."/>
            <person name="Saada N."/>
            <person name="Shang Y."/>
            <person name="Simmons D."/>
            <person name="Thornton R."/>
            <person name="Warren J."/>
            <person name="Weissenberger G."/>
            <person name="Zhang J."/>
            <person name="Zhang L."/>
            <person name="Zhou C."/>
            <person name="Zhu D."/>
            <person name="Muzny D."/>
            <person name="Worley K."/>
            <person name="Gibbs R."/>
        </authorList>
    </citation>
    <scope>NUCLEOTIDE SEQUENCE [LARGE SCALE GENOMIC DNA]</scope>
    <source>
        <strain evidence="7 8">DSM 16047</strain>
    </source>
</reference>
<dbReference type="Gene3D" id="3.40.50.10240">
    <property type="entry name" value="Thiamin pyrophosphokinase, catalytic domain"/>
    <property type="match status" value="1"/>
</dbReference>
<dbReference type="InterPro" id="IPR007373">
    <property type="entry name" value="Thiamin_PyroPKinase_B1-bd"/>
</dbReference>
<keyword evidence="2" id="KW-0547">Nucleotide-binding</keyword>
<evidence type="ECO:0000313" key="8">
    <source>
        <dbReference type="Proteomes" id="UP000005583"/>
    </source>
</evidence>
<dbReference type="eggNOG" id="COG1564">
    <property type="taxonomic scope" value="Bacteria"/>
</dbReference>
<accession>C2EME1</accession>
<feature type="domain" description="Thiamin pyrophosphokinase thiamin-binding" evidence="6">
    <location>
        <begin position="147"/>
        <end position="213"/>
    </location>
</feature>
<dbReference type="GO" id="GO:0005524">
    <property type="term" value="F:ATP binding"/>
    <property type="evidence" value="ECO:0007669"/>
    <property type="project" value="UniProtKB-KW"/>
</dbReference>
<dbReference type="GO" id="GO:0016301">
    <property type="term" value="F:kinase activity"/>
    <property type="evidence" value="ECO:0007669"/>
    <property type="project" value="UniProtKB-KW"/>
</dbReference>
<organism evidence="7 8">
    <name type="scientific">Lactobacillus ultunensis DSM 16047</name>
    <dbReference type="NCBI Taxonomy" id="525365"/>
    <lineage>
        <taxon>Bacteria</taxon>
        <taxon>Bacillati</taxon>
        <taxon>Bacillota</taxon>
        <taxon>Bacilli</taxon>
        <taxon>Lactobacillales</taxon>
        <taxon>Lactobacillaceae</taxon>
        <taxon>Lactobacillus</taxon>
    </lineage>
</organism>
<dbReference type="InterPro" id="IPR036759">
    <property type="entry name" value="TPK_catalytic_sf"/>
</dbReference>
<dbReference type="GO" id="GO:0004788">
    <property type="term" value="F:thiamine diphosphokinase activity"/>
    <property type="evidence" value="ECO:0007669"/>
    <property type="project" value="UniProtKB-UniRule"/>
</dbReference>
<dbReference type="Pfam" id="PF04263">
    <property type="entry name" value="TPK_catalytic"/>
    <property type="match status" value="1"/>
</dbReference>
<dbReference type="InterPro" id="IPR006282">
    <property type="entry name" value="Thi_PPkinase"/>
</dbReference>
<sequence length="226" mass="25681">MKAYALLGGPTNLWPKNIKQTLKNVQDDLIVGVDRGALFLEEMGILPDLAMGDFDSLQKNDLAWIENSVPDVRYSNPVKDWTDSELMLRTVFQDYHIDHLTIFGATGGRLDHFLINLFMLLNPVVRPYAEKVSLIDMQNVVCFFNAGKHVISKREDYPYIGLASLSTIQDFSIQGARYELKNYSSNYPRVFSSNEFLPGSKAFEISFKDGLVAAIYSKDIDRFHNL</sequence>
<dbReference type="Pfam" id="PF04265">
    <property type="entry name" value="TPK_B1_binding"/>
    <property type="match status" value="1"/>
</dbReference>
<name>C2EME1_9LACO</name>
<evidence type="ECO:0000259" key="6">
    <source>
        <dbReference type="SMART" id="SM00983"/>
    </source>
</evidence>
<dbReference type="RefSeq" id="WP_007125366.1">
    <property type="nucleotide sequence ID" value="NZ_AZFO01000017.1"/>
</dbReference>
<dbReference type="GO" id="GO:0030975">
    <property type="term" value="F:thiamine binding"/>
    <property type="evidence" value="ECO:0007669"/>
    <property type="project" value="InterPro"/>
</dbReference>
<evidence type="ECO:0000256" key="5">
    <source>
        <dbReference type="NCBIfam" id="TIGR01378"/>
    </source>
</evidence>
<dbReference type="GO" id="GO:0009229">
    <property type="term" value="P:thiamine diphosphate biosynthetic process"/>
    <property type="evidence" value="ECO:0007669"/>
    <property type="project" value="InterPro"/>
</dbReference>
<evidence type="ECO:0000256" key="4">
    <source>
        <dbReference type="ARBA" id="ARBA00022840"/>
    </source>
</evidence>
<dbReference type="InterPro" id="IPR007371">
    <property type="entry name" value="TPK_catalytic"/>
</dbReference>
<dbReference type="PANTHER" id="PTHR41299">
    <property type="entry name" value="THIAMINE PYROPHOSPHOKINASE"/>
    <property type="match status" value="1"/>
</dbReference>
<dbReference type="Proteomes" id="UP000005583">
    <property type="component" value="Unassembled WGS sequence"/>
</dbReference>
<keyword evidence="8" id="KW-1185">Reference proteome</keyword>
<dbReference type="PANTHER" id="PTHR41299:SF1">
    <property type="entry name" value="THIAMINE PYROPHOSPHOKINASE"/>
    <property type="match status" value="1"/>
</dbReference>